<sequence>MKTYTDNAARARTLLRRANAPLSPACEGMIAADLTRVLSAYFELEGEVRLRVTRGGSIRIAVEAEAKAVKPFGTVER</sequence>
<accession>A0A9D2III4</accession>
<gene>
    <name evidence="1" type="ORF">H9726_07805</name>
</gene>
<proteinExistence type="predicted"/>
<dbReference type="AlphaFoldDB" id="A0A9D2III4"/>
<dbReference type="EMBL" id="DXCF01000039">
    <property type="protein sequence ID" value="HIZ10377.1"/>
    <property type="molecule type" value="Genomic_DNA"/>
</dbReference>
<dbReference type="Proteomes" id="UP000824025">
    <property type="component" value="Unassembled WGS sequence"/>
</dbReference>
<reference evidence="1" key="2">
    <citation type="submission" date="2021-04" db="EMBL/GenBank/DDBJ databases">
        <authorList>
            <person name="Gilroy R."/>
        </authorList>
    </citation>
    <scope>NUCLEOTIDE SEQUENCE</scope>
    <source>
        <strain evidence="1">CHK192-19661</strain>
    </source>
</reference>
<organism evidence="1 2">
    <name type="scientific">Candidatus Borkfalkia avicola</name>
    <dbReference type="NCBI Taxonomy" id="2838503"/>
    <lineage>
        <taxon>Bacteria</taxon>
        <taxon>Bacillati</taxon>
        <taxon>Bacillota</taxon>
        <taxon>Clostridia</taxon>
        <taxon>Christensenellales</taxon>
        <taxon>Christensenellaceae</taxon>
        <taxon>Candidatus Borkfalkia</taxon>
    </lineage>
</organism>
<comment type="caution">
    <text evidence="1">The sequence shown here is derived from an EMBL/GenBank/DDBJ whole genome shotgun (WGS) entry which is preliminary data.</text>
</comment>
<evidence type="ECO:0000313" key="2">
    <source>
        <dbReference type="Proteomes" id="UP000824025"/>
    </source>
</evidence>
<evidence type="ECO:0008006" key="3">
    <source>
        <dbReference type="Google" id="ProtNLM"/>
    </source>
</evidence>
<name>A0A9D2III4_9FIRM</name>
<reference evidence="1" key="1">
    <citation type="journal article" date="2021" name="PeerJ">
        <title>Extensive microbial diversity within the chicken gut microbiome revealed by metagenomics and culture.</title>
        <authorList>
            <person name="Gilroy R."/>
            <person name="Ravi A."/>
            <person name="Getino M."/>
            <person name="Pursley I."/>
            <person name="Horton D.L."/>
            <person name="Alikhan N.F."/>
            <person name="Baker D."/>
            <person name="Gharbi K."/>
            <person name="Hall N."/>
            <person name="Watson M."/>
            <person name="Adriaenssens E.M."/>
            <person name="Foster-Nyarko E."/>
            <person name="Jarju S."/>
            <person name="Secka A."/>
            <person name="Antonio M."/>
            <person name="Oren A."/>
            <person name="Chaudhuri R.R."/>
            <person name="La Ragione R."/>
            <person name="Hildebrand F."/>
            <person name="Pallen M.J."/>
        </authorList>
    </citation>
    <scope>NUCLEOTIDE SEQUENCE</scope>
    <source>
        <strain evidence="1">CHK192-19661</strain>
    </source>
</reference>
<evidence type="ECO:0000313" key="1">
    <source>
        <dbReference type="EMBL" id="HIZ10377.1"/>
    </source>
</evidence>
<protein>
    <recommendedName>
        <fullName evidence="3">Cell division topological specificity factor MinE</fullName>
    </recommendedName>
</protein>